<dbReference type="CDD" id="cd00173">
    <property type="entry name" value="SH2"/>
    <property type="match status" value="1"/>
</dbReference>
<keyword evidence="4" id="KW-0808">Transferase</keyword>
<dbReference type="GO" id="GO:0005737">
    <property type="term" value="C:cytoplasm"/>
    <property type="evidence" value="ECO:0007669"/>
    <property type="project" value="TreeGrafter"/>
</dbReference>
<dbReference type="PANTHER" id="PTHR19969">
    <property type="entry name" value="SH2-SH3 ADAPTOR PROTEIN-RELATED"/>
    <property type="match status" value="1"/>
</dbReference>
<feature type="domain" description="SH2" evidence="3">
    <location>
        <begin position="107"/>
        <end position="209"/>
    </location>
</feature>
<dbReference type="AlphaFoldDB" id="A0A2P6NW49"/>
<keyword evidence="1 2" id="KW-0727">SH2 domain</keyword>
<dbReference type="InterPro" id="IPR051184">
    <property type="entry name" value="Tyrosine-phos_adapter"/>
</dbReference>
<dbReference type="InterPro" id="IPR000980">
    <property type="entry name" value="SH2"/>
</dbReference>
<dbReference type="OrthoDB" id="25715at2759"/>
<dbReference type="GO" id="GO:0016301">
    <property type="term" value="F:kinase activity"/>
    <property type="evidence" value="ECO:0007669"/>
    <property type="project" value="UniProtKB-KW"/>
</dbReference>
<dbReference type="InterPro" id="IPR036860">
    <property type="entry name" value="SH2_dom_sf"/>
</dbReference>
<dbReference type="GO" id="GO:0030971">
    <property type="term" value="F:receptor tyrosine kinase binding"/>
    <property type="evidence" value="ECO:0007669"/>
    <property type="project" value="TreeGrafter"/>
</dbReference>
<dbReference type="SMART" id="SM00252">
    <property type="entry name" value="SH2"/>
    <property type="match status" value="1"/>
</dbReference>
<dbReference type="PANTHER" id="PTHR19969:SF5">
    <property type="entry name" value="CRK-LIKE PROTEIN"/>
    <property type="match status" value="1"/>
</dbReference>
<dbReference type="PRINTS" id="PR00401">
    <property type="entry name" value="SH2DOMAIN"/>
</dbReference>
<dbReference type="SUPFAM" id="SSF55550">
    <property type="entry name" value="SH2 domain"/>
    <property type="match status" value="1"/>
</dbReference>
<dbReference type="GO" id="GO:0007167">
    <property type="term" value="P:enzyme-linked receptor protein signaling pathway"/>
    <property type="evidence" value="ECO:0007669"/>
    <property type="project" value="TreeGrafter"/>
</dbReference>
<comment type="caution">
    <text evidence="4">The sequence shown here is derived from an EMBL/GenBank/DDBJ whole genome shotgun (WGS) entry which is preliminary data.</text>
</comment>
<keyword evidence="5" id="KW-1185">Reference proteome</keyword>
<dbReference type="GO" id="GO:0035591">
    <property type="term" value="F:signaling adaptor activity"/>
    <property type="evidence" value="ECO:0007669"/>
    <property type="project" value="TreeGrafter"/>
</dbReference>
<name>A0A2P6NW49_9EUKA</name>
<gene>
    <name evidence="4" type="ORF">PROFUN_04003</name>
</gene>
<protein>
    <submittedName>
        <fullName evidence="4">Tyrosine-protein kinase</fullName>
    </submittedName>
</protein>
<reference evidence="4 5" key="1">
    <citation type="journal article" date="2018" name="Genome Biol. Evol.">
        <title>Multiple Roots of Fruiting Body Formation in Amoebozoa.</title>
        <authorList>
            <person name="Hillmann F."/>
            <person name="Forbes G."/>
            <person name="Novohradska S."/>
            <person name="Ferling I."/>
            <person name="Riege K."/>
            <person name="Groth M."/>
            <person name="Westermann M."/>
            <person name="Marz M."/>
            <person name="Spaller T."/>
            <person name="Winckler T."/>
            <person name="Schaap P."/>
            <person name="Glockner G."/>
        </authorList>
    </citation>
    <scope>NUCLEOTIDE SEQUENCE [LARGE SCALE GENOMIC DNA]</scope>
    <source>
        <strain evidence="4 5">Jena</strain>
    </source>
</reference>
<proteinExistence type="predicted"/>
<dbReference type="Gene3D" id="3.30.505.10">
    <property type="entry name" value="SH2 domain"/>
    <property type="match status" value="1"/>
</dbReference>
<accession>A0A2P6NW49</accession>
<dbReference type="EMBL" id="MDYQ01000013">
    <property type="protein sequence ID" value="PRP88180.1"/>
    <property type="molecule type" value="Genomic_DNA"/>
</dbReference>
<dbReference type="InParanoid" id="A0A2P6NW49"/>
<keyword evidence="4" id="KW-0418">Kinase</keyword>
<sequence length="225" mass="25820">MISPHALNLRSWARRPFCGSAEHCIITQHRSFCSRPVSEKEAFFTSKKEEAEQSHAGASELVEYLLETDRHNQLSTLSTTRSMHLAAPQDRHHGSTETQDLNLLEQPWFFDLSRDDANTRLKGSREGTYLLRRSRSNLNDYALSVRLAGRTRHYRIMQREDDTDTPFALMLIDRDCLFNSLEELVHRCTSDRLLTMKGDVAVGCLTKPLPKEGSVQTLEILNEKM</sequence>
<dbReference type="Proteomes" id="UP000241769">
    <property type="component" value="Unassembled WGS sequence"/>
</dbReference>
<organism evidence="4 5">
    <name type="scientific">Planoprotostelium fungivorum</name>
    <dbReference type="NCBI Taxonomy" id="1890364"/>
    <lineage>
        <taxon>Eukaryota</taxon>
        <taxon>Amoebozoa</taxon>
        <taxon>Evosea</taxon>
        <taxon>Variosea</taxon>
        <taxon>Cavosteliida</taxon>
        <taxon>Cavosteliaceae</taxon>
        <taxon>Planoprotostelium</taxon>
    </lineage>
</organism>
<dbReference type="PROSITE" id="PS50001">
    <property type="entry name" value="SH2"/>
    <property type="match status" value="1"/>
</dbReference>
<evidence type="ECO:0000259" key="3">
    <source>
        <dbReference type="PROSITE" id="PS50001"/>
    </source>
</evidence>
<evidence type="ECO:0000313" key="4">
    <source>
        <dbReference type="EMBL" id="PRP88180.1"/>
    </source>
</evidence>
<dbReference type="Pfam" id="PF00017">
    <property type="entry name" value="SH2"/>
    <property type="match status" value="1"/>
</dbReference>
<evidence type="ECO:0000313" key="5">
    <source>
        <dbReference type="Proteomes" id="UP000241769"/>
    </source>
</evidence>
<dbReference type="GO" id="GO:0016477">
    <property type="term" value="P:cell migration"/>
    <property type="evidence" value="ECO:0007669"/>
    <property type="project" value="TreeGrafter"/>
</dbReference>
<evidence type="ECO:0000256" key="2">
    <source>
        <dbReference type="PROSITE-ProRule" id="PRU00191"/>
    </source>
</evidence>
<evidence type="ECO:0000256" key="1">
    <source>
        <dbReference type="ARBA" id="ARBA00022999"/>
    </source>
</evidence>